<dbReference type="Proteomes" id="UP001595947">
    <property type="component" value="Unassembled WGS sequence"/>
</dbReference>
<evidence type="ECO:0008006" key="4">
    <source>
        <dbReference type="Google" id="ProtNLM"/>
    </source>
</evidence>
<evidence type="ECO:0000313" key="2">
    <source>
        <dbReference type="EMBL" id="MFC5064885.1"/>
    </source>
</evidence>
<comment type="caution">
    <text evidence="2">The sequence shown here is derived from an EMBL/GenBank/DDBJ whole genome shotgun (WGS) entry which is preliminary data.</text>
</comment>
<organism evidence="2 3">
    <name type="scientific">Actinomycetospora atypica</name>
    <dbReference type="NCBI Taxonomy" id="1290095"/>
    <lineage>
        <taxon>Bacteria</taxon>
        <taxon>Bacillati</taxon>
        <taxon>Actinomycetota</taxon>
        <taxon>Actinomycetes</taxon>
        <taxon>Pseudonocardiales</taxon>
        <taxon>Pseudonocardiaceae</taxon>
        <taxon>Actinomycetospora</taxon>
    </lineage>
</organism>
<protein>
    <recommendedName>
        <fullName evidence="4">STAS domain-containing protein</fullName>
    </recommendedName>
</protein>
<evidence type="ECO:0000256" key="1">
    <source>
        <dbReference type="SAM" id="MobiDB-lite"/>
    </source>
</evidence>
<keyword evidence="3" id="KW-1185">Reference proteome</keyword>
<gene>
    <name evidence="2" type="ORF">ACFPBZ_21860</name>
</gene>
<proteinExistence type="predicted"/>
<name>A0ABV9YTV2_9PSEU</name>
<evidence type="ECO:0000313" key="3">
    <source>
        <dbReference type="Proteomes" id="UP001595947"/>
    </source>
</evidence>
<reference evidence="3" key="1">
    <citation type="journal article" date="2019" name="Int. J. Syst. Evol. Microbiol.">
        <title>The Global Catalogue of Microorganisms (GCM) 10K type strain sequencing project: providing services to taxonomists for standard genome sequencing and annotation.</title>
        <authorList>
            <consortium name="The Broad Institute Genomics Platform"/>
            <consortium name="The Broad Institute Genome Sequencing Center for Infectious Disease"/>
            <person name="Wu L."/>
            <person name="Ma J."/>
        </authorList>
    </citation>
    <scope>NUCLEOTIDE SEQUENCE [LARGE SCALE GENOMIC DNA]</scope>
    <source>
        <strain evidence="3">CGMCC 4.7093</strain>
    </source>
</reference>
<sequence length="177" mass="17970">MTTDHGTTAPGDGRSVSIVDTVCGTVVRTPDAVGFVAAARLRRLALRDDPEGIVVLDARATCTAAPVVVGAVADLAAGLRARGGLLRIVRSPQTPPAVVGAAGAPAHDSLAEALGCRSCAADAQSVDPPARPPVRRPPANGGRGGMDPARSPLPQGAPVRIHPALPHLPRPRRPERG</sequence>
<dbReference type="RefSeq" id="WP_378038228.1">
    <property type="nucleotide sequence ID" value="NZ_JBHSIV010000027.1"/>
</dbReference>
<feature type="region of interest" description="Disordered" evidence="1">
    <location>
        <begin position="123"/>
        <end position="177"/>
    </location>
</feature>
<dbReference type="EMBL" id="JBHSIV010000027">
    <property type="protein sequence ID" value="MFC5064885.1"/>
    <property type="molecule type" value="Genomic_DNA"/>
</dbReference>
<accession>A0ABV9YTV2</accession>